<feature type="compositionally biased region" description="Basic and acidic residues" evidence="3">
    <location>
        <begin position="111"/>
        <end position="130"/>
    </location>
</feature>
<dbReference type="GO" id="GO:0005198">
    <property type="term" value="F:structural molecule activity"/>
    <property type="evidence" value="ECO:0007669"/>
    <property type="project" value="InterPro"/>
</dbReference>
<evidence type="ECO:0000256" key="3">
    <source>
        <dbReference type="SAM" id="MobiDB-lite"/>
    </source>
</evidence>
<reference evidence="4" key="1">
    <citation type="submission" date="2016-06" db="EMBL/GenBank/DDBJ databases">
        <title>Pathogenic potential and growth kinetics of Muko virus in mice and human-derived cells.</title>
        <authorList>
            <person name="Hayasaka D."/>
            <person name="Ulanday"/>
            <person name="GEL"/>
            <person name="Shimada S."/>
            <person name="Ngwe Tun MM."/>
            <person name="Nabeshima T."/>
            <person name="Morita K."/>
        </authorList>
    </citation>
    <scope>NUCLEOTIDE SEQUENCE [LARGE SCALE GENOMIC DNA]</scope>
    <source>
        <strain evidence="4">MUV-hay</strain>
    </source>
</reference>
<dbReference type="EMBL" id="LC158850">
    <property type="protein sequence ID" value="BAV16925.1"/>
    <property type="molecule type" value="Genomic_RNA"/>
</dbReference>
<dbReference type="Pfam" id="PF01516">
    <property type="entry name" value="Orbi_VP6"/>
    <property type="match status" value="1"/>
</dbReference>
<organism evidence="4">
    <name type="scientific">Muko virus</name>
    <dbReference type="NCBI Taxonomy" id="1597962"/>
    <lineage>
        <taxon>Viruses</taxon>
        <taxon>Riboviria</taxon>
        <taxon>Orthornavirae</taxon>
        <taxon>Duplornaviricota</taxon>
        <taxon>Resentoviricetes</taxon>
        <taxon>Reovirales</taxon>
        <taxon>Sedoreoviridae</taxon>
        <taxon>Orbivirus</taxon>
        <taxon>Orbivirus magninsulae</taxon>
        <taxon>Great Island virus</taxon>
    </lineage>
</organism>
<dbReference type="Proteomes" id="UP000133535">
    <property type="component" value="Genome"/>
</dbReference>
<name>A0A193PKM1_9REOV</name>
<dbReference type="InterPro" id="IPR001399">
    <property type="entry name" value="Orbi_VP6"/>
</dbReference>
<gene>
    <name evidence="4" type="primary">VP6</name>
</gene>
<dbReference type="GO" id="GO:0019028">
    <property type="term" value="C:viral capsid"/>
    <property type="evidence" value="ECO:0007669"/>
    <property type="project" value="InterPro"/>
</dbReference>
<evidence type="ECO:0000256" key="1">
    <source>
        <dbReference type="ARBA" id="ARBA00004328"/>
    </source>
</evidence>
<proteinExistence type="predicted"/>
<dbReference type="PRINTS" id="PR00902">
    <property type="entry name" value="VP6CAPSID"/>
</dbReference>
<accession>A0A193PKM1</accession>
<protein>
    <submittedName>
        <fullName evidence="4">VP6 protein</fullName>
    </submittedName>
</protein>
<evidence type="ECO:0000256" key="2">
    <source>
        <dbReference type="ARBA" id="ARBA00022844"/>
    </source>
</evidence>
<feature type="compositionally biased region" description="Basic and acidic residues" evidence="3">
    <location>
        <begin position="23"/>
        <end position="52"/>
    </location>
</feature>
<keyword evidence="2" id="KW-0946">Virion</keyword>
<evidence type="ECO:0000313" key="4">
    <source>
        <dbReference type="EMBL" id="BAV16925.1"/>
    </source>
</evidence>
<feature type="region of interest" description="Disordered" evidence="3">
    <location>
        <begin position="23"/>
        <end position="157"/>
    </location>
</feature>
<sequence length="312" mass="33993">MTSRLVLLAPGDVIGSVVDKLRERDIDIKVKDAPLHETDTTTAGDRQEREPGVRAPTRSAGSDMDSGAARGAEPPREEATHDGVGSDVHNSTRRSDTSSGDRVNRSGAADPEARSAARGRGDCRETEKSMENPASSNTVARESETHGPGRVFVSTPGLREALRRRGYTDTQVYGTDVFSPDRDRLILFGSAPLKELGVRQDEGAAQKDAESRLRRERVRNPIEVERIHSVQRLNEEFPAKAMSTRKAVPVALVTNDVKFVPQAHILFTAPTGDPTWKKTAREATKKKEIRAYAHNDADVAAGEALITLIDAL</sequence>
<comment type="subcellular location">
    <subcellularLocation>
        <location evidence="1">Virion</location>
    </subcellularLocation>
</comment>